<proteinExistence type="inferred from homology"/>
<dbReference type="RefSeq" id="XP_026273447.1">
    <property type="nucleotide sequence ID" value="XM_026417662.2"/>
</dbReference>
<dbReference type="GO" id="GO:0005549">
    <property type="term" value="F:odorant binding"/>
    <property type="evidence" value="ECO:0007669"/>
    <property type="project" value="InterPro"/>
</dbReference>
<comment type="similarity">
    <text evidence="2">Belongs to the PBP/GOBP family.</text>
</comment>
<protein>
    <submittedName>
        <fullName evidence="6">Uncharacterized protein LOC113203140</fullName>
    </submittedName>
</protein>
<keyword evidence="5" id="KW-1185">Reference proteome</keyword>
<reference evidence="6" key="1">
    <citation type="submission" date="2025-08" db="UniProtKB">
        <authorList>
            <consortium name="RefSeq"/>
        </authorList>
    </citation>
    <scope>IDENTIFICATION</scope>
    <source>
        <tissue evidence="6">Whole organism</tissue>
    </source>
</reference>
<evidence type="ECO:0000313" key="5">
    <source>
        <dbReference type="Proteomes" id="UP000504606"/>
    </source>
</evidence>
<dbReference type="Proteomes" id="UP000504606">
    <property type="component" value="Unplaced"/>
</dbReference>
<evidence type="ECO:0000256" key="4">
    <source>
        <dbReference type="SAM" id="SignalP"/>
    </source>
</evidence>
<dbReference type="Gene3D" id="1.10.238.270">
    <property type="match status" value="1"/>
</dbReference>
<dbReference type="GeneID" id="113203140"/>
<feature type="signal peptide" evidence="4">
    <location>
        <begin position="1"/>
        <end position="19"/>
    </location>
</feature>
<sequence length="231" mass="27531">MSASTLLSIVATVITSSRAAYNLDNPYYNRALFDQMDDFYMPKRENFAADRDPELRQKLRFRNEICCGTYSDKNMMREDNVRRECYEEVFKSSDFLDSWNYFDTDAAKTVAQKVVCLQQCMWKKRGTMDDRYDRLTGRLRDRYREGRGRKEPNMNFPEVAVAKCLPSRNPDPASNWFGFGSRDCNRAYLDFSYCVWEELHADCPSQLWDRDNKWCEETKEYLQARRQLTKR</sequence>
<dbReference type="SUPFAM" id="SSF47565">
    <property type="entry name" value="Insect pheromone/odorant-binding proteins"/>
    <property type="match status" value="1"/>
</dbReference>
<dbReference type="AlphaFoldDB" id="A0A6J1RXD3"/>
<evidence type="ECO:0000256" key="1">
    <source>
        <dbReference type="ARBA" id="ARBA00004613"/>
    </source>
</evidence>
<dbReference type="InterPro" id="IPR036728">
    <property type="entry name" value="PBP_GOBP_sf"/>
</dbReference>
<keyword evidence="3" id="KW-0964">Secreted</keyword>
<organism evidence="5 6">
    <name type="scientific">Frankliniella occidentalis</name>
    <name type="common">Western flower thrips</name>
    <name type="synonym">Euthrips occidentalis</name>
    <dbReference type="NCBI Taxonomy" id="133901"/>
    <lineage>
        <taxon>Eukaryota</taxon>
        <taxon>Metazoa</taxon>
        <taxon>Ecdysozoa</taxon>
        <taxon>Arthropoda</taxon>
        <taxon>Hexapoda</taxon>
        <taxon>Insecta</taxon>
        <taxon>Pterygota</taxon>
        <taxon>Neoptera</taxon>
        <taxon>Paraneoptera</taxon>
        <taxon>Thysanoptera</taxon>
        <taxon>Terebrantia</taxon>
        <taxon>Thripoidea</taxon>
        <taxon>Thripidae</taxon>
        <taxon>Frankliniella</taxon>
    </lineage>
</organism>
<evidence type="ECO:0000313" key="6">
    <source>
        <dbReference type="RefSeq" id="XP_026273447.1"/>
    </source>
</evidence>
<dbReference type="OrthoDB" id="8182045at2759"/>
<dbReference type="PANTHER" id="PTHR21066">
    <property type="entry name" value="ODORANT-BINDING PROTEIN 59A-RELATED"/>
    <property type="match status" value="1"/>
</dbReference>
<dbReference type="KEGG" id="foc:113203140"/>
<dbReference type="GO" id="GO:0005576">
    <property type="term" value="C:extracellular region"/>
    <property type="evidence" value="ECO:0007669"/>
    <property type="project" value="UniProtKB-SubCell"/>
</dbReference>
<dbReference type="PANTHER" id="PTHR21066:SF17">
    <property type="entry name" value="AGAP011368-PA"/>
    <property type="match status" value="1"/>
</dbReference>
<gene>
    <name evidence="6" type="primary">LOC113203140</name>
</gene>
<name>A0A6J1RXD3_FRAOC</name>
<evidence type="ECO:0000256" key="3">
    <source>
        <dbReference type="ARBA" id="ARBA00022525"/>
    </source>
</evidence>
<comment type="subcellular location">
    <subcellularLocation>
        <location evidence="1">Secreted</location>
    </subcellularLocation>
</comment>
<evidence type="ECO:0000256" key="2">
    <source>
        <dbReference type="ARBA" id="ARBA00008098"/>
    </source>
</evidence>
<keyword evidence="4" id="KW-0732">Signal</keyword>
<feature type="chain" id="PRO_5026904500" evidence="4">
    <location>
        <begin position="20"/>
        <end position="231"/>
    </location>
</feature>
<dbReference type="InterPro" id="IPR052295">
    <property type="entry name" value="Odorant-binding_protein"/>
</dbReference>
<accession>A0A6J1RXD3</accession>